<dbReference type="EC" id="3.1.1.95" evidence="2"/>
<geneLocation type="plasmid" evidence="2 3">
    <name>pSMR1-3</name>
</geneLocation>
<keyword evidence="2" id="KW-0378">Hydrolase</keyword>
<feature type="domain" description="AB hydrolase-1" evidence="1">
    <location>
        <begin position="22"/>
        <end position="277"/>
    </location>
</feature>
<dbReference type="PANTHER" id="PTHR43433">
    <property type="entry name" value="HYDROLASE, ALPHA/BETA FOLD FAMILY PROTEIN"/>
    <property type="match status" value="1"/>
</dbReference>
<keyword evidence="2" id="KW-0614">Plasmid</keyword>
<sequence>MPKSAANGVAIHYQVDGAAESKPILLLNGVGQQMTRWTDSFAMRLTALGYRVVRMDNRDVGLSDRPADASLPDLGALIRAKAGGAALEVPYQLDDMAADAAALLADFGIEKAHVAGVSMGGMIAQLVAINHPDRVLSLTSIMSTTGNPALPRATPAAQAVLSGQRISPLSNREAYLDQSVENARILGSPAYPEDADTLRAASAFDLDRAFRPDGFLRQYAAILAAGDRRDRLAKLDLPALVIHGADDPLVPVEAGRDTAASVPGARLLEIPGMGHNIPRALEVKIAEAIDALASGA</sequence>
<dbReference type="KEGG" id="spse:SULPSESMR1_04262"/>
<dbReference type="Pfam" id="PF00561">
    <property type="entry name" value="Abhydrolase_1"/>
    <property type="match status" value="1"/>
</dbReference>
<dbReference type="GO" id="GO:0004806">
    <property type="term" value="F:triacylglycerol lipase activity"/>
    <property type="evidence" value="ECO:0007669"/>
    <property type="project" value="TreeGrafter"/>
</dbReference>
<gene>
    <name evidence="2" type="primary">rdmC</name>
    <name evidence="2" type="ORF">SULPSESMR1_04262</name>
</gene>
<dbReference type="InterPro" id="IPR029058">
    <property type="entry name" value="AB_hydrolase_fold"/>
</dbReference>
<dbReference type="GO" id="GO:0046503">
    <property type="term" value="P:glycerolipid catabolic process"/>
    <property type="evidence" value="ECO:0007669"/>
    <property type="project" value="TreeGrafter"/>
</dbReference>
<dbReference type="AlphaFoldDB" id="A0A221K7K1"/>
<dbReference type="OrthoDB" id="9798888at2"/>
<dbReference type="EMBL" id="CP022418">
    <property type="protein sequence ID" value="ASM74988.1"/>
    <property type="molecule type" value="Genomic_DNA"/>
</dbReference>
<dbReference type="InterPro" id="IPR050471">
    <property type="entry name" value="AB_hydrolase"/>
</dbReference>
<dbReference type="PANTHER" id="PTHR43433:SF5">
    <property type="entry name" value="AB HYDROLASE-1 DOMAIN-CONTAINING PROTEIN"/>
    <property type="match status" value="1"/>
</dbReference>
<evidence type="ECO:0000259" key="1">
    <source>
        <dbReference type="Pfam" id="PF00561"/>
    </source>
</evidence>
<dbReference type="InterPro" id="IPR000073">
    <property type="entry name" value="AB_hydrolase_1"/>
</dbReference>
<dbReference type="RefSeq" id="WP_089423012.1">
    <property type="nucleotide sequence ID" value="NZ_CP022418.1"/>
</dbReference>
<dbReference type="SUPFAM" id="SSF53474">
    <property type="entry name" value="alpha/beta-Hydrolases"/>
    <property type="match status" value="1"/>
</dbReference>
<dbReference type="Proteomes" id="UP000199754">
    <property type="component" value="Plasmid pSMR1-3"/>
</dbReference>
<dbReference type="Gene3D" id="3.40.50.1820">
    <property type="entry name" value="alpha/beta hydrolase"/>
    <property type="match status" value="1"/>
</dbReference>
<dbReference type="GO" id="GO:0102530">
    <property type="term" value="F:aclacinomycin T methylesterase activity"/>
    <property type="evidence" value="ECO:0007669"/>
    <property type="project" value="UniProtKB-EC"/>
</dbReference>
<name>A0A221K7K1_9RHOB</name>
<proteinExistence type="predicted"/>
<accession>A0A221K7K1</accession>
<evidence type="ECO:0000313" key="3">
    <source>
        <dbReference type="Proteomes" id="UP000199754"/>
    </source>
</evidence>
<evidence type="ECO:0000313" key="2">
    <source>
        <dbReference type="EMBL" id="ASM74988.1"/>
    </source>
</evidence>
<keyword evidence="3" id="KW-1185">Reference proteome</keyword>
<organism evidence="2 3">
    <name type="scientific">Pseudosulfitobacter pseudonitzschiae</name>
    <dbReference type="NCBI Taxonomy" id="1402135"/>
    <lineage>
        <taxon>Bacteria</taxon>
        <taxon>Pseudomonadati</taxon>
        <taxon>Pseudomonadota</taxon>
        <taxon>Alphaproteobacteria</taxon>
        <taxon>Rhodobacterales</taxon>
        <taxon>Roseobacteraceae</taxon>
        <taxon>Pseudosulfitobacter</taxon>
    </lineage>
</organism>
<reference evidence="2 3" key="1">
    <citation type="submission" date="2017-07" db="EMBL/GenBank/DDBJ databases">
        <title>Genome Sequence of Sulfitobacter pseudonitzschiae Strain SMR1 Isolated from a culture of the Diatom Skeletonema marinoi.</title>
        <authorList>
            <person name="Topel M."/>
            <person name="Pinder M.I.M."/>
            <person name="Johansson O.N."/>
            <person name="Kourtchenko O."/>
            <person name="Godhe A."/>
            <person name="Clarke A.K."/>
        </authorList>
    </citation>
    <scope>NUCLEOTIDE SEQUENCE [LARGE SCALE GENOMIC DNA]</scope>
    <source>
        <strain evidence="2 3">SMR1</strain>
        <plasmid evidence="2 3">pSMR1-3</plasmid>
    </source>
</reference>
<protein>
    <submittedName>
        <fullName evidence="2">Aclacinomycin methylesterase RdmC</fullName>
        <ecNumber evidence="2">3.1.1.95</ecNumber>
    </submittedName>
</protein>